<dbReference type="SUPFAM" id="SSF47598">
    <property type="entry name" value="Ribbon-helix-helix"/>
    <property type="match status" value="1"/>
</dbReference>
<feature type="domain" description="Ribbon-helix-helix protein CopG" evidence="1">
    <location>
        <begin position="5"/>
        <end position="44"/>
    </location>
</feature>
<dbReference type="Proteomes" id="UP000199568">
    <property type="component" value="Unassembled WGS sequence"/>
</dbReference>
<proteinExistence type="predicted"/>
<dbReference type="GO" id="GO:0006355">
    <property type="term" value="P:regulation of DNA-templated transcription"/>
    <property type="evidence" value="ECO:0007669"/>
    <property type="project" value="InterPro"/>
</dbReference>
<accession>A0A1I0BH76</accession>
<dbReference type="CDD" id="cd22231">
    <property type="entry name" value="RHH_NikR_HicB-like"/>
    <property type="match status" value="1"/>
</dbReference>
<evidence type="ECO:0000313" key="3">
    <source>
        <dbReference type="Proteomes" id="UP000199568"/>
    </source>
</evidence>
<dbReference type="STRING" id="426128.SAMN05660297_01267"/>
<reference evidence="2 3" key="1">
    <citation type="submission" date="2016-10" db="EMBL/GenBank/DDBJ databases">
        <authorList>
            <person name="de Groot N.N."/>
        </authorList>
    </citation>
    <scope>NUCLEOTIDE SEQUENCE [LARGE SCALE GENOMIC DNA]</scope>
    <source>
        <strain evidence="2 3">DSM 18979</strain>
    </source>
</reference>
<evidence type="ECO:0000313" key="2">
    <source>
        <dbReference type="EMBL" id="SET06246.1"/>
    </source>
</evidence>
<gene>
    <name evidence="2" type="ORF">SAMN05660297_01267</name>
</gene>
<dbReference type="RefSeq" id="WP_090440989.1">
    <property type="nucleotide sequence ID" value="NZ_FOHU01000004.1"/>
</dbReference>
<organism evidence="2 3">
    <name type="scientific">Natronincola peptidivorans</name>
    <dbReference type="NCBI Taxonomy" id="426128"/>
    <lineage>
        <taxon>Bacteria</taxon>
        <taxon>Bacillati</taxon>
        <taxon>Bacillota</taxon>
        <taxon>Clostridia</taxon>
        <taxon>Peptostreptococcales</taxon>
        <taxon>Natronincolaceae</taxon>
        <taxon>Natronincola</taxon>
    </lineage>
</organism>
<dbReference type="InterPro" id="IPR002145">
    <property type="entry name" value="CopG"/>
</dbReference>
<sequence length="91" mass="10523">MADSKRIMISLPESLLKDVDFIVSMEKTNRSEFVREAMKLYIREKNKIKLREKMKKGYQEMASINLALAEVGLSLDMSSLENYEAEIAECE</sequence>
<dbReference type="Pfam" id="PF01402">
    <property type="entry name" value="RHH_1"/>
    <property type="match status" value="1"/>
</dbReference>
<protein>
    <submittedName>
        <fullName evidence="2">Transcriptional regulator, CopG family</fullName>
    </submittedName>
</protein>
<evidence type="ECO:0000259" key="1">
    <source>
        <dbReference type="Pfam" id="PF01402"/>
    </source>
</evidence>
<dbReference type="OrthoDB" id="1634058at2"/>
<dbReference type="InterPro" id="IPR010985">
    <property type="entry name" value="Ribbon_hlx_hlx"/>
</dbReference>
<dbReference type="EMBL" id="FOHU01000004">
    <property type="protein sequence ID" value="SET06246.1"/>
    <property type="molecule type" value="Genomic_DNA"/>
</dbReference>
<dbReference type="AlphaFoldDB" id="A0A1I0BH76"/>
<keyword evidence="3" id="KW-1185">Reference proteome</keyword>
<dbReference type="InterPro" id="IPR013321">
    <property type="entry name" value="Arc_rbn_hlx_hlx"/>
</dbReference>
<name>A0A1I0BH76_9FIRM</name>
<dbReference type="Gene3D" id="1.10.1220.10">
    <property type="entry name" value="Met repressor-like"/>
    <property type="match status" value="1"/>
</dbReference>